<evidence type="ECO:0000256" key="9">
    <source>
        <dbReference type="SAM" id="MobiDB-lite"/>
    </source>
</evidence>
<gene>
    <name evidence="10" type="ORF">AYBTSS11_LOCUS11059</name>
</gene>
<dbReference type="PANTHER" id="PTHR10201:SF259">
    <property type="entry name" value="MATRIXIN PROTEIN"/>
    <property type="match status" value="1"/>
</dbReference>
<evidence type="ECO:0000256" key="8">
    <source>
        <dbReference type="ARBA" id="ARBA00023145"/>
    </source>
</evidence>
<dbReference type="Proteomes" id="UP001189624">
    <property type="component" value="Chromosome 3"/>
</dbReference>
<dbReference type="PANTHER" id="PTHR10201">
    <property type="entry name" value="MATRIX METALLOPROTEINASE"/>
    <property type="match status" value="1"/>
</dbReference>
<keyword evidence="4" id="KW-0732">Signal</keyword>
<evidence type="ECO:0000256" key="4">
    <source>
        <dbReference type="ARBA" id="ARBA00022729"/>
    </source>
</evidence>
<feature type="region of interest" description="Disordered" evidence="9">
    <location>
        <begin position="27"/>
        <end position="58"/>
    </location>
</feature>
<dbReference type="GO" id="GO:0006508">
    <property type="term" value="P:proteolysis"/>
    <property type="evidence" value="ECO:0007669"/>
    <property type="project" value="UniProtKB-KW"/>
</dbReference>
<sequence>MQQQTADDKREKEGGFNSKRERKWWLLRENEEERKKQKRRRLKSSGAETAKQQQQQQHYQFPASNLIFGKWVEAFGTLGVPMNDRCNMNQFTLSIPVVDGHTYAHIENGMRKRFFNLNPTGELTNETFHQLSLPRCGVPDVNFEFSAVGNVSWPKAGRQWFSGMRLTYGFFPTRRIPGNATEVFRRAFVRWGRAVPGLNLTEGSYDEADIRVGFYDFDEGVGFGECGDASDRAFVRA</sequence>
<evidence type="ECO:0000256" key="5">
    <source>
        <dbReference type="ARBA" id="ARBA00022801"/>
    </source>
</evidence>
<keyword evidence="3" id="KW-0479">Metal-binding</keyword>
<dbReference type="GO" id="GO:0031012">
    <property type="term" value="C:extracellular matrix"/>
    <property type="evidence" value="ECO:0007669"/>
    <property type="project" value="InterPro"/>
</dbReference>
<keyword evidence="5" id="KW-0378">Hydrolase</keyword>
<dbReference type="InterPro" id="IPR024079">
    <property type="entry name" value="MetalloPept_cat_dom_sf"/>
</dbReference>
<evidence type="ECO:0000256" key="2">
    <source>
        <dbReference type="ARBA" id="ARBA00022670"/>
    </source>
</evidence>
<evidence type="ECO:0000256" key="6">
    <source>
        <dbReference type="ARBA" id="ARBA00022833"/>
    </source>
</evidence>
<dbReference type="Gramene" id="rna-AYBTSS11_LOCUS11059">
    <property type="protein sequence ID" value="CAJ1942865.1"/>
    <property type="gene ID" value="gene-AYBTSS11_LOCUS11059"/>
</dbReference>
<dbReference type="SUPFAM" id="SSF55486">
    <property type="entry name" value="Metalloproteases ('zincins'), catalytic domain"/>
    <property type="match status" value="1"/>
</dbReference>
<keyword evidence="11" id="KW-1185">Reference proteome</keyword>
<name>A0AA86V977_9FABA</name>
<dbReference type="SUPFAM" id="SSF47090">
    <property type="entry name" value="PGBD-like"/>
    <property type="match status" value="1"/>
</dbReference>
<dbReference type="Gene3D" id="3.40.390.10">
    <property type="entry name" value="Collagenase (Catalytic Domain)"/>
    <property type="match status" value="1"/>
</dbReference>
<evidence type="ECO:0000256" key="3">
    <source>
        <dbReference type="ARBA" id="ARBA00022723"/>
    </source>
</evidence>
<dbReference type="GO" id="GO:0008270">
    <property type="term" value="F:zinc ion binding"/>
    <property type="evidence" value="ECO:0007669"/>
    <property type="project" value="InterPro"/>
</dbReference>
<keyword evidence="2" id="KW-0645">Protease</keyword>
<keyword evidence="7" id="KW-0482">Metalloprotease</keyword>
<organism evidence="10 11">
    <name type="scientific">Sphenostylis stenocarpa</name>
    <dbReference type="NCBI Taxonomy" id="92480"/>
    <lineage>
        <taxon>Eukaryota</taxon>
        <taxon>Viridiplantae</taxon>
        <taxon>Streptophyta</taxon>
        <taxon>Embryophyta</taxon>
        <taxon>Tracheophyta</taxon>
        <taxon>Spermatophyta</taxon>
        <taxon>Magnoliopsida</taxon>
        <taxon>eudicotyledons</taxon>
        <taxon>Gunneridae</taxon>
        <taxon>Pentapetalae</taxon>
        <taxon>rosids</taxon>
        <taxon>fabids</taxon>
        <taxon>Fabales</taxon>
        <taxon>Fabaceae</taxon>
        <taxon>Papilionoideae</taxon>
        <taxon>50 kb inversion clade</taxon>
        <taxon>NPAAA clade</taxon>
        <taxon>indigoferoid/millettioid clade</taxon>
        <taxon>Phaseoleae</taxon>
        <taxon>Sphenostylis</taxon>
    </lineage>
</organism>
<dbReference type="GO" id="GO:0030574">
    <property type="term" value="P:collagen catabolic process"/>
    <property type="evidence" value="ECO:0007669"/>
    <property type="project" value="TreeGrafter"/>
</dbReference>
<dbReference type="EMBL" id="OY731400">
    <property type="protein sequence ID" value="CAJ1942865.1"/>
    <property type="molecule type" value="Genomic_DNA"/>
</dbReference>
<reference evidence="10" key="1">
    <citation type="submission" date="2023-10" db="EMBL/GenBank/DDBJ databases">
        <authorList>
            <person name="Domelevo Entfellner J.-B."/>
        </authorList>
    </citation>
    <scope>NUCLEOTIDE SEQUENCE</scope>
</reference>
<evidence type="ECO:0000313" key="11">
    <source>
        <dbReference type="Proteomes" id="UP001189624"/>
    </source>
</evidence>
<dbReference type="AlphaFoldDB" id="A0AA86V977"/>
<dbReference type="GO" id="GO:0030198">
    <property type="term" value="P:extracellular matrix organization"/>
    <property type="evidence" value="ECO:0007669"/>
    <property type="project" value="TreeGrafter"/>
</dbReference>
<protein>
    <submittedName>
        <fullName evidence="10">Uncharacterized protein</fullName>
    </submittedName>
</protein>
<dbReference type="GO" id="GO:0004222">
    <property type="term" value="F:metalloendopeptidase activity"/>
    <property type="evidence" value="ECO:0007669"/>
    <property type="project" value="InterPro"/>
</dbReference>
<dbReference type="InterPro" id="IPR021158">
    <property type="entry name" value="Pept_M10A_Zn_BS"/>
</dbReference>
<dbReference type="InterPro" id="IPR036365">
    <property type="entry name" value="PGBD-like_sf"/>
</dbReference>
<proteinExistence type="predicted"/>
<keyword evidence="6" id="KW-0862">Zinc</keyword>
<accession>A0AA86V977</accession>
<keyword evidence="8" id="KW-0865">Zymogen</keyword>
<evidence type="ECO:0000256" key="1">
    <source>
        <dbReference type="ARBA" id="ARBA00001947"/>
    </source>
</evidence>
<dbReference type="PROSITE" id="PS00546">
    <property type="entry name" value="CYSTEINE_SWITCH"/>
    <property type="match status" value="1"/>
</dbReference>
<evidence type="ECO:0000256" key="7">
    <source>
        <dbReference type="ARBA" id="ARBA00023049"/>
    </source>
</evidence>
<comment type="cofactor">
    <cofactor evidence="1">
        <name>Zn(2+)</name>
        <dbReference type="ChEBI" id="CHEBI:29105"/>
    </cofactor>
</comment>
<evidence type="ECO:0000313" key="10">
    <source>
        <dbReference type="EMBL" id="CAJ1942865.1"/>
    </source>
</evidence>